<name>A0A7X5V6J5_9ACTN</name>
<dbReference type="AlphaFoldDB" id="A0A7X5V6J5"/>
<reference evidence="1 2" key="1">
    <citation type="submission" date="2020-03" db="EMBL/GenBank/DDBJ databases">
        <title>Sequencing the genomes of 1000 actinobacteria strains.</title>
        <authorList>
            <person name="Klenk H.-P."/>
        </authorList>
    </citation>
    <scope>NUCLEOTIDE SEQUENCE [LARGE SCALE GENOMIC DNA]</scope>
    <source>
        <strain evidence="1 2">DSM 45490</strain>
    </source>
</reference>
<sequence length="69" mass="7608">MDVTAEEFWACVEHKVLPDRQAPETPTEAIPAGVVRTLVAEAHIPEADVRAMTKAEAVQRLADFYTTGR</sequence>
<organism evidence="1 2">
    <name type="scientific">Kribbella shirazensis</name>
    <dbReference type="NCBI Taxonomy" id="1105143"/>
    <lineage>
        <taxon>Bacteria</taxon>
        <taxon>Bacillati</taxon>
        <taxon>Actinomycetota</taxon>
        <taxon>Actinomycetes</taxon>
        <taxon>Propionibacteriales</taxon>
        <taxon>Kribbellaceae</taxon>
        <taxon>Kribbella</taxon>
    </lineage>
</organism>
<proteinExistence type="predicted"/>
<dbReference type="Proteomes" id="UP000555407">
    <property type="component" value="Unassembled WGS sequence"/>
</dbReference>
<evidence type="ECO:0000313" key="2">
    <source>
        <dbReference type="Proteomes" id="UP000555407"/>
    </source>
</evidence>
<gene>
    <name evidence="1" type="ORF">BJY22_001227</name>
</gene>
<dbReference type="RefSeq" id="WP_202891011.1">
    <property type="nucleotide sequence ID" value="NZ_JAASRO010000001.1"/>
</dbReference>
<evidence type="ECO:0000313" key="1">
    <source>
        <dbReference type="EMBL" id="NIK55510.1"/>
    </source>
</evidence>
<keyword evidence="2" id="KW-1185">Reference proteome</keyword>
<comment type="caution">
    <text evidence="1">The sequence shown here is derived from an EMBL/GenBank/DDBJ whole genome shotgun (WGS) entry which is preliminary data.</text>
</comment>
<accession>A0A7X5V6J5</accession>
<protein>
    <submittedName>
        <fullName evidence="1">Uncharacterized protein</fullName>
    </submittedName>
</protein>
<dbReference type="EMBL" id="JAASRO010000001">
    <property type="protein sequence ID" value="NIK55510.1"/>
    <property type="molecule type" value="Genomic_DNA"/>
</dbReference>